<accession>A0A075LGR3</accession>
<organism evidence="2 4">
    <name type="scientific">Terribacillus saccharophilus</name>
    <dbReference type="NCBI Taxonomy" id="361277"/>
    <lineage>
        <taxon>Bacteria</taxon>
        <taxon>Bacillati</taxon>
        <taxon>Bacillota</taxon>
        <taxon>Bacilli</taxon>
        <taxon>Bacillales</taxon>
        <taxon>Bacillaceae</taxon>
        <taxon>Terribacillus</taxon>
    </lineage>
</organism>
<dbReference type="RefSeq" id="WP_038558061.1">
    <property type="nucleotide sequence ID" value="NZ_CP008876.1"/>
</dbReference>
<gene>
    <name evidence="2" type="ORF">GZ22_01625</name>
    <name evidence="3" type="ORF">SAMN04489762_2592</name>
</gene>
<evidence type="ECO:0000313" key="2">
    <source>
        <dbReference type="EMBL" id="AIF65486.1"/>
    </source>
</evidence>
<reference evidence="3 5" key="2">
    <citation type="submission" date="2016-10" db="EMBL/GenBank/DDBJ databases">
        <authorList>
            <person name="Varghese N."/>
            <person name="Submissions S."/>
        </authorList>
    </citation>
    <scope>NUCLEOTIDE SEQUENCE [LARGE SCALE GENOMIC DNA]</scope>
    <source>
        <strain evidence="3 5">DSM 21619</strain>
    </source>
</reference>
<evidence type="ECO:0000313" key="5">
    <source>
        <dbReference type="Proteomes" id="UP000199735"/>
    </source>
</evidence>
<dbReference type="SUPFAM" id="SSF54593">
    <property type="entry name" value="Glyoxalase/Bleomycin resistance protein/Dihydroxybiphenyl dioxygenase"/>
    <property type="match status" value="1"/>
</dbReference>
<dbReference type="InterPro" id="IPR029068">
    <property type="entry name" value="Glyas_Bleomycin-R_OHBP_Dase"/>
</dbReference>
<dbReference type="Gene3D" id="3.10.180.10">
    <property type="entry name" value="2,3-Dihydroxybiphenyl 1,2-Dioxygenase, domain 1"/>
    <property type="match status" value="1"/>
</dbReference>
<name>A0A075LGR3_9BACI</name>
<dbReference type="InterPro" id="IPR004360">
    <property type="entry name" value="Glyas_Fos-R_dOase_dom"/>
</dbReference>
<dbReference type="Proteomes" id="UP000199735">
    <property type="component" value="Unassembled WGS sequence"/>
</dbReference>
<protein>
    <submittedName>
        <fullName evidence="2 3">Glyoxalase</fullName>
    </submittedName>
</protein>
<dbReference type="PANTHER" id="PTHR39175">
    <property type="entry name" value="FAMILY PROTEIN, PUTATIVE (AFU_ORTHOLOGUE AFUA_3G15060)-RELATED"/>
    <property type="match status" value="1"/>
</dbReference>
<sequence>MEFFLKRFDHVQLACPSGSEEQAREFFVGIFGFEEIEKPAILQARGGVWFNCNDIIVHMGVEEPFSPARKAHPAFEVEGLLSLRRHLDEHDVDFIDDTDLPGADRIYVNDPFGNRLEFLEWH</sequence>
<dbReference type="PANTHER" id="PTHR39175:SF1">
    <property type="entry name" value="FAMILY PROTEIN, PUTATIVE (AFU_ORTHOLOGUE AFUA_3G15060)-RELATED"/>
    <property type="match status" value="1"/>
</dbReference>
<evidence type="ECO:0000313" key="3">
    <source>
        <dbReference type="EMBL" id="SEN69430.1"/>
    </source>
</evidence>
<dbReference type="EMBL" id="FOCD01000003">
    <property type="protein sequence ID" value="SEN69430.1"/>
    <property type="molecule type" value="Genomic_DNA"/>
</dbReference>
<dbReference type="EMBL" id="CP008876">
    <property type="protein sequence ID" value="AIF65486.1"/>
    <property type="molecule type" value="Genomic_DNA"/>
</dbReference>
<accession>A0AAX2EHF6</accession>
<dbReference type="HOGENOM" id="CLU_140387_0_0_9"/>
<dbReference type="PROSITE" id="PS51819">
    <property type="entry name" value="VOC"/>
    <property type="match status" value="1"/>
</dbReference>
<feature type="domain" description="VOC" evidence="1">
    <location>
        <begin position="7"/>
        <end position="121"/>
    </location>
</feature>
<dbReference type="InterPro" id="IPR037523">
    <property type="entry name" value="VOC_core"/>
</dbReference>
<dbReference type="Pfam" id="PF00903">
    <property type="entry name" value="Glyoxalase"/>
    <property type="match status" value="1"/>
</dbReference>
<dbReference type="AlphaFoldDB" id="A0A075LGR3"/>
<dbReference type="GeneID" id="34222366"/>
<dbReference type="Proteomes" id="UP000027980">
    <property type="component" value="Chromosome"/>
</dbReference>
<dbReference type="OrthoDB" id="9813630at2"/>
<evidence type="ECO:0000313" key="4">
    <source>
        <dbReference type="Proteomes" id="UP000027980"/>
    </source>
</evidence>
<proteinExistence type="predicted"/>
<dbReference type="KEGG" id="tap:GZ22_01625"/>
<reference evidence="2 4" key="1">
    <citation type="submission" date="2014-07" db="EMBL/GenBank/DDBJ databases">
        <title>Complete genome sequence of a moderately halophilic bacterium Terribacillus aidingensis MP602, isolated from Cryptomeria fortunei in Tianmu mountain in China.</title>
        <authorList>
            <person name="Wang Y."/>
            <person name="Lu P."/>
            <person name="Zhang L."/>
        </authorList>
    </citation>
    <scope>NUCLEOTIDE SEQUENCE [LARGE SCALE GENOMIC DNA]</scope>
    <source>
        <strain evidence="2 4">MP602</strain>
    </source>
</reference>
<evidence type="ECO:0000259" key="1">
    <source>
        <dbReference type="PROSITE" id="PS51819"/>
    </source>
</evidence>